<name>A0A1G1ZTV4_9BACT</name>
<evidence type="ECO:0000313" key="2">
    <source>
        <dbReference type="Proteomes" id="UP000176284"/>
    </source>
</evidence>
<reference evidence="1 2" key="1">
    <citation type="journal article" date="2016" name="Nat. Commun.">
        <title>Thousands of microbial genomes shed light on interconnected biogeochemical processes in an aquifer system.</title>
        <authorList>
            <person name="Anantharaman K."/>
            <person name="Brown C.T."/>
            <person name="Hug L.A."/>
            <person name="Sharon I."/>
            <person name="Castelle C.J."/>
            <person name="Probst A.J."/>
            <person name="Thomas B.C."/>
            <person name="Singh A."/>
            <person name="Wilkins M.J."/>
            <person name="Karaoz U."/>
            <person name="Brodie E.L."/>
            <person name="Williams K.H."/>
            <person name="Hubbard S.S."/>
            <person name="Banfield J.F."/>
        </authorList>
    </citation>
    <scope>NUCLEOTIDE SEQUENCE [LARGE SCALE GENOMIC DNA]</scope>
</reference>
<organism evidence="1 2">
    <name type="scientific">Candidatus Harrisonbacteria bacterium RIFCSPLOWO2_02_FULL_45_10c</name>
    <dbReference type="NCBI Taxonomy" id="1798410"/>
    <lineage>
        <taxon>Bacteria</taxon>
        <taxon>Candidatus Harrisoniibacteriota</taxon>
    </lineage>
</organism>
<dbReference type="Proteomes" id="UP000176284">
    <property type="component" value="Unassembled WGS sequence"/>
</dbReference>
<gene>
    <name evidence="1" type="ORF">A3H63_00850</name>
</gene>
<proteinExistence type="predicted"/>
<evidence type="ECO:0000313" key="1">
    <source>
        <dbReference type="EMBL" id="OGY67556.1"/>
    </source>
</evidence>
<accession>A0A1G1ZTV4</accession>
<sequence length="368" mass="39732">MQQAGEDSLGILIENIDGLNFLCSPFNIQLQALLAPVPRFSQQLNCSLDTVFGNIENFFEDFETGGWISYAQLWQPQNNFYGVSLIAANEAIKRQDAAKEAARNEGIAGQGFRSQFHCTNPDDPSTCEITTPGAVVGQAAYKAFINYPYDAIIGADDIASYVTAIADAAINQLIKLGVEGIQNTTREAVDDISGSPDCTGLTGAALRACTGFRNIFDSGLQTDKATYLSQIDETLLPRREADNFLNQSLNSQTSLVQTLENMVEQTSSEATCVAALATAKNLQEELQTKTQDNLDFIDALENASSEIQAADDYTSLTLNFQNVSPFLDSGAANQLLTEAKDQQTTIQTNVQADFDHINNTGTCPAVGS</sequence>
<comment type="caution">
    <text evidence="1">The sequence shown here is derived from an EMBL/GenBank/DDBJ whole genome shotgun (WGS) entry which is preliminary data.</text>
</comment>
<dbReference type="EMBL" id="MHJM01000022">
    <property type="protein sequence ID" value="OGY67556.1"/>
    <property type="molecule type" value="Genomic_DNA"/>
</dbReference>
<dbReference type="AlphaFoldDB" id="A0A1G1ZTV4"/>
<protein>
    <submittedName>
        <fullName evidence="1">Uncharacterized protein</fullName>
    </submittedName>
</protein>